<sequence>MPNDEKEQERLDFMHHIFIMTLGGRLQLAPIDEKPQLVLDVGISTTGNQDPKANPRCYRRRLPPH</sequence>
<dbReference type="Proteomes" id="UP000887226">
    <property type="component" value="Unassembled WGS sequence"/>
</dbReference>
<evidence type="ECO:0000313" key="2">
    <source>
        <dbReference type="EMBL" id="KAG9242305.1"/>
    </source>
</evidence>
<gene>
    <name evidence="2" type="ORF">BJ878DRAFT_426207</name>
</gene>
<accession>A0A9P7YYZ7</accession>
<proteinExistence type="predicted"/>
<evidence type="ECO:0000313" key="3">
    <source>
        <dbReference type="Proteomes" id="UP000887226"/>
    </source>
</evidence>
<name>A0A9P7YYZ7_9HELO</name>
<organism evidence="2 3">
    <name type="scientific">Calycina marina</name>
    <dbReference type="NCBI Taxonomy" id="1763456"/>
    <lineage>
        <taxon>Eukaryota</taxon>
        <taxon>Fungi</taxon>
        <taxon>Dikarya</taxon>
        <taxon>Ascomycota</taxon>
        <taxon>Pezizomycotina</taxon>
        <taxon>Leotiomycetes</taxon>
        <taxon>Helotiales</taxon>
        <taxon>Pezizellaceae</taxon>
        <taxon>Calycina</taxon>
    </lineage>
</organism>
<feature type="region of interest" description="Disordered" evidence="1">
    <location>
        <begin position="44"/>
        <end position="65"/>
    </location>
</feature>
<comment type="caution">
    <text evidence="2">The sequence shown here is derived from an EMBL/GenBank/DDBJ whole genome shotgun (WGS) entry which is preliminary data.</text>
</comment>
<dbReference type="OrthoDB" id="2013972at2759"/>
<keyword evidence="3" id="KW-1185">Reference proteome</keyword>
<reference evidence="2" key="1">
    <citation type="journal article" date="2021" name="IMA Fungus">
        <title>Genomic characterization of three marine fungi, including Emericellopsis atlantica sp. nov. with signatures of a generalist lifestyle and marine biomass degradation.</title>
        <authorList>
            <person name="Hagestad O.C."/>
            <person name="Hou L."/>
            <person name="Andersen J.H."/>
            <person name="Hansen E.H."/>
            <person name="Altermark B."/>
            <person name="Li C."/>
            <person name="Kuhnert E."/>
            <person name="Cox R.J."/>
            <person name="Crous P.W."/>
            <person name="Spatafora J.W."/>
            <person name="Lail K."/>
            <person name="Amirebrahimi M."/>
            <person name="Lipzen A."/>
            <person name="Pangilinan J."/>
            <person name="Andreopoulos W."/>
            <person name="Hayes R.D."/>
            <person name="Ng V."/>
            <person name="Grigoriev I.V."/>
            <person name="Jackson S.A."/>
            <person name="Sutton T.D.S."/>
            <person name="Dobson A.D.W."/>
            <person name="Rama T."/>
        </authorList>
    </citation>
    <scope>NUCLEOTIDE SEQUENCE</scope>
    <source>
        <strain evidence="2">TRa3180A</strain>
    </source>
</reference>
<protein>
    <submittedName>
        <fullName evidence="2">Uncharacterized protein</fullName>
    </submittedName>
</protein>
<dbReference type="EMBL" id="MU254088">
    <property type="protein sequence ID" value="KAG9242305.1"/>
    <property type="molecule type" value="Genomic_DNA"/>
</dbReference>
<dbReference type="AlphaFoldDB" id="A0A9P7YYZ7"/>
<evidence type="ECO:0000256" key="1">
    <source>
        <dbReference type="SAM" id="MobiDB-lite"/>
    </source>
</evidence>